<dbReference type="CDD" id="cd00093">
    <property type="entry name" value="HTH_XRE"/>
    <property type="match status" value="1"/>
</dbReference>
<feature type="domain" description="HTH cro/C1-type" evidence="1">
    <location>
        <begin position="8"/>
        <end position="55"/>
    </location>
</feature>
<comment type="caution">
    <text evidence="2">The sequence shown here is derived from an EMBL/GenBank/DDBJ whole genome shotgun (WGS) entry which is preliminary data.</text>
</comment>
<dbReference type="PROSITE" id="PS50943">
    <property type="entry name" value="HTH_CROC1"/>
    <property type="match status" value="1"/>
</dbReference>
<keyword evidence="3" id="KW-1185">Reference proteome</keyword>
<reference evidence="2 3" key="1">
    <citation type="submission" date="2017-10" db="EMBL/GenBank/DDBJ databases">
        <title>Effective Description of Clostridium neonatale sp. nov. linked to necrotizing enterocolitis in neonates and a clarification of species assignable to the genus Clostridium (Prazmowski 1880) emend. Lawson and Rainey 2016.</title>
        <authorList>
            <person name="Bernard K."/>
            <person name="Burdz T."/>
            <person name="Wiebe D."/>
            <person name="Balcewich B."/>
            <person name="Alfa M."/>
            <person name="Bernier A.-M."/>
        </authorList>
    </citation>
    <scope>NUCLEOTIDE SEQUENCE [LARGE SCALE GENOMIC DNA]</scope>
    <source>
        <strain evidence="2 3">LCDC99A005</strain>
    </source>
</reference>
<evidence type="ECO:0000313" key="2">
    <source>
        <dbReference type="EMBL" id="PEG30278.1"/>
    </source>
</evidence>
<proteinExistence type="predicted"/>
<dbReference type="EMBL" id="PDCJ01000001">
    <property type="protein sequence ID" value="PEG30278.1"/>
    <property type="molecule type" value="Genomic_DNA"/>
</dbReference>
<name>A0A2A7MGP4_9CLOT</name>
<dbReference type="Proteomes" id="UP000220840">
    <property type="component" value="Unassembled WGS sequence"/>
</dbReference>
<dbReference type="RefSeq" id="WP_058294451.1">
    <property type="nucleotide sequence ID" value="NZ_CAMRXB010000033.1"/>
</dbReference>
<dbReference type="OrthoDB" id="1776393at2"/>
<evidence type="ECO:0000259" key="1">
    <source>
        <dbReference type="PROSITE" id="PS50943"/>
    </source>
</evidence>
<dbReference type="STRING" id="137838.GCA_001458595_01574"/>
<dbReference type="InterPro" id="IPR001387">
    <property type="entry name" value="Cro/C1-type_HTH"/>
</dbReference>
<evidence type="ECO:0000313" key="3">
    <source>
        <dbReference type="Proteomes" id="UP000220840"/>
    </source>
</evidence>
<accession>A0A2A7MGP4</accession>
<sequence length="496" mass="57883">MSNNKFSYLLNLLKISPSQMAEYLNVDRTLVSKWKNGTRTISINSDYFDKALEFLILKNETLNAKLLENLLSSIYPDLNNEVNHNLYLMNHLKNYILNDNNDNKISKTNETIAPNSIYSASVPIYSSEENMLLGILNMLDSVINDGIPQKLIFIFNDTLDLLMDYDNFRNKWLEKVLTLLNMGCKLRLAYTIGNSSKLFIYLSSLIFHKNCSILSYMNSSNYDSKKISFHIIEDRKIFLSIYHCDERNLYSYGAIFFDPVSIDFYTKIAEGIISKAKPTLYKLNADTLYDTLFRQINVQANEIFANHHTIYYYDKIPTIYPTISEDLFYEILCNSIQSKDTIKKEFDLFKKINQYIKDHYYKNERKHFYPIDSLIKMADMDTIVYREALNQFPKLVVSNSQFKRHMKELADYLLSNEKFNICLCPTTLIPSAPSVHCWCKKNERLIIFDDNYISQVKMCSDASFTNSVCNLLEHQFLCAPENLKSKTIVADFLRSL</sequence>
<organism evidence="2 3">
    <name type="scientific">Clostridium neonatale</name>
    <dbReference type="NCBI Taxonomy" id="137838"/>
    <lineage>
        <taxon>Bacteria</taxon>
        <taxon>Bacillati</taxon>
        <taxon>Bacillota</taxon>
        <taxon>Clostridia</taxon>
        <taxon>Eubacteriales</taxon>
        <taxon>Clostridiaceae</taxon>
        <taxon>Clostridium</taxon>
    </lineage>
</organism>
<protein>
    <submittedName>
        <fullName evidence="2">XRE family transcriptional regulator</fullName>
    </submittedName>
</protein>
<dbReference type="AlphaFoldDB" id="A0A2A7MGP4"/>
<gene>
    <name evidence="2" type="ORF">CQ394_00680</name>
</gene>